<evidence type="ECO:0000313" key="3">
    <source>
        <dbReference type="Proteomes" id="UP000761534"/>
    </source>
</evidence>
<protein>
    <submittedName>
        <fullName evidence="2">Uncharacterized protein</fullName>
    </submittedName>
</protein>
<gene>
    <name evidence="2" type="ORF">TRICI_001217</name>
</gene>
<dbReference type="AlphaFoldDB" id="A0A642V9U2"/>
<sequence length="81" mass="8959">MSQEGRRKKETKLKKVSPNLELPILLNTEKGLQAMAEFIMTGRKHDTAKLEVRQINQSSSRQLEATQATSQQADSSESGSG</sequence>
<feature type="region of interest" description="Disordered" evidence="1">
    <location>
        <begin position="55"/>
        <end position="81"/>
    </location>
</feature>
<keyword evidence="3" id="KW-1185">Reference proteome</keyword>
<evidence type="ECO:0000313" key="2">
    <source>
        <dbReference type="EMBL" id="KAA8916591.1"/>
    </source>
</evidence>
<organism evidence="2 3">
    <name type="scientific">Trichomonascus ciferrii</name>
    <dbReference type="NCBI Taxonomy" id="44093"/>
    <lineage>
        <taxon>Eukaryota</taxon>
        <taxon>Fungi</taxon>
        <taxon>Dikarya</taxon>
        <taxon>Ascomycota</taxon>
        <taxon>Saccharomycotina</taxon>
        <taxon>Dipodascomycetes</taxon>
        <taxon>Dipodascales</taxon>
        <taxon>Trichomonascaceae</taxon>
        <taxon>Trichomonascus</taxon>
        <taxon>Trichomonascus ciferrii complex</taxon>
    </lineage>
</organism>
<dbReference type="Proteomes" id="UP000761534">
    <property type="component" value="Unassembled WGS sequence"/>
</dbReference>
<accession>A0A642V9U2</accession>
<dbReference type="EMBL" id="SWFS01000093">
    <property type="protein sequence ID" value="KAA8916591.1"/>
    <property type="molecule type" value="Genomic_DNA"/>
</dbReference>
<reference evidence="2" key="1">
    <citation type="journal article" date="2019" name="G3 (Bethesda)">
        <title>Genome Assemblies of Two Rare Opportunistic Yeast Pathogens: Diutina rugosa (syn. Candida rugosa) and Trichomonascus ciferrii (syn. Candida ciferrii).</title>
        <authorList>
            <person name="Mixao V."/>
            <person name="Saus E."/>
            <person name="Hansen A.P."/>
            <person name="Lass-Florl C."/>
            <person name="Gabaldon T."/>
        </authorList>
    </citation>
    <scope>NUCLEOTIDE SEQUENCE</scope>
    <source>
        <strain evidence="2">CBS 4856</strain>
    </source>
</reference>
<proteinExistence type="predicted"/>
<name>A0A642V9U2_9ASCO</name>
<evidence type="ECO:0000256" key="1">
    <source>
        <dbReference type="SAM" id="MobiDB-lite"/>
    </source>
</evidence>
<dbReference type="VEuPathDB" id="FungiDB:TRICI_001217"/>
<comment type="caution">
    <text evidence="2">The sequence shown here is derived from an EMBL/GenBank/DDBJ whole genome shotgun (WGS) entry which is preliminary data.</text>
</comment>